<protein>
    <submittedName>
        <fullName evidence="2">Uncharacterized protein</fullName>
    </submittedName>
</protein>
<dbReference type="EMBL" id="BKCJ011868157">
    <property type="protein sequence ID" value="GFD59699.1"/>
    <property type="molecule type" value="Genomic_DNA"/>
</dbReference>
<accession>A0A699XIT3</accession>
<name>A0A699XIT3_TANCI</name>
<sequence length="59" mass="6215">AIHQDAATDGAVGAGIAGFGRAGQLVLPDFGQCRRRSEAKHRKARACDGRARDLEELAP</sequence>
<proteinExistence type="predicted"/>
<comment type="caution">
    <text evidence="2">The sequence shown here is derived from an EMBL/GenBank/DDBJ whole genome shotgun (WGS) entry which is preliminary data.</text>
</comment>
<evidence type="ECO:0000256" key="1">
    <source>
        <dbReference type="SAM" id="MobiDB-lite"/>
    </source>
</evidence>
<organism evidence="2">
    <name type="scientific">Tanacetum cinerariifolium</name>
    <name type="common">Dalmatian daisy</name>
    <name type="synonym">Chrysanthemum cinerariifolium</name>
    <dbReference type="NCBI Taxonomy" id="118510"/>
    <lineage>
        <taxon>Eukaryota</taxon>
        <taxon>Viridiplantae</taxon>
        <taxon>Streptophyta</taxon>
        <taxon>Embryophyta</taxon>
        <taxon>Tracheophyta</taxon>
        <taxon>Spermatophyta</taxon>
        <taxon>Magnoliopsida</taxon>
        <taxon>eudicotyledons</taxon>
        <taxon>Gunneridae</taxon>
        <taxon>Pentapetalae</taxon>
        <taxon>asterids</taxon>
        <taxon>campanulids</taxon>
        <taxon>Asterales</taxon>
        <taxon>Asteraceae</taxon>
        <taxon>Asteroideae</taxon>
        <taxon>Anthemideae</taxon>
        <taxon>Anthemidinae</taxon>
        <taxon>Tanacetum</taxon>
    </lineage>
</organism>
<feature type="compositionally biased region" description="Basic and acidic residues" evidence="1">
    <location>
        <begin position="45"/>
        <end position="59"/>
    </location>
</feature>
<feature type="non-terminal residue" evidence="2">
    <location>
        <position position="1"/>
    </location>
</feature>
<evidence type="ECO:0000313" key="2">
    <source>
        <dbReference type="EMBL" id="GFD59699.1"/>
    </source>
</evidence>
<dbReference type="AlphaFoldDB" id="A0A699XIT3"/>
<gene>
    <name evidence="2" type="ORF">Tci_931668</name>
</gene>
<feature type="region of interest" description="Disordered" evidence="1">
    <location>
        <begin position="38"/>
        <end position="59"/>
    </location>
</feature>
<reference evidence="2" key="1">
    <citation type="journal article" date="2019" name="Sci. Rep.">
        <title>Draft genome of Tanacetum cinerariifolium, the natural source of mosquito coil.</title>
        <authorList>
            <person name="Yamashiro T."/>
            <person name="Shiraishi A."/>
            <person name="Satake H."/>
            <person name="Nakayama K."/>
        </authorList>
    </citation>
    <scope>NUCLEOTIDE SEQUENCE</scope>
</reference>